<keyword evidence="4 5" id="KW-0963">Cytoplasm</keyword>
<comment type="function">
    <text evidence="5">Modulates RecA activity.</text>
</comment>
<evidence type="ECO:0000256" key="3">
    <source>
        <dbReference type="ARBA" id="ARBA00018111"/>
    </source>
</evidence>
<dbReference type="PANTHER" id="PTHR33602:SF1">
    <property type="entry name" value="REGULATORY PROTEIN RECX FAMILY PROTEIN"/>
    <property type="match status" value="1"/>
</dbReference>
<evidence type="ECO:0000259" key="6">
    <source>
        <dbReference type="Pfam" id="PF02631"/>
    </source>
</evidence>
<evidence type="ECO:0000256" key="2">
    <source>
        <dbReference type="ARBA" id="ARBA00009695"/>
    </source>
</evidence>
<dbReference type="PANTHER" id="PTHR33602">
    <property type="entry name" value="REGULATORY PROTEIN RECX FAMILY PROTEIN"/>
    <property type="match status" value="1"/>
</dbReference>
<keyword evidence="9" id="KW-1185">Reference proteome</keyword>
<dbReference type="Pfam" id="PF02631">
    <property type="entry name" value="RecX_HTH2"/>
    <property type="match status" value="1"/>
</dbReference>
<feature type="domain" description="RecX second three-helical" evidence="6">
    <location>
        <begin position="60"/>
        <end position="99"/>
    </location>
</feature>
<dbReference type="Gene3D" id="1.10.10.10">
    <property type="entry name" value="Winged helix-like DNA-binding domain superfamily/Winged helix DNA-binding domain"/>
    <property type="match status" value="2"/>
</dbReference>
<sequence length="168" mass="18274">MAFAAPSLKGRALRYLAQREHSRVELERKLARHAEDSAEASAAEQIAAALDALQADGLLNEARVAESVLAHGAPRFGARRLRQTMQSKGLAPELIAQTLEQARGSELERALELWRRRFGSAPADASERARQMRFLAGRGFEAELIRRVVPPAGAGTDTDASDFAADLE</sequence>
<evidence type="ECO:0000313" key="8">
    <source>
        <dbReference type="EMBL" id="MBK1713037.1"/>
    </source>
</evidence>
<comment type="caution">
    <text evidence="8">The sequence shown here is derived from an EMBL/GenBank/DDBJ whole genome shotgun (WGS) entry which is preliminary data.</text>
</comment>
<dbReference type="Pfam" id="PF21981">
    <property type="entry name" value="RecX_HTH3"/>
    <property type="match status" value="1"/>
</dbReference>
<comment type="similarity">
    <text evidence="2 5">Belongs to the RecX family.</text>
</comment>
<evidence type="ECO:0000256" key="1">
    <source>
        <dbReference type="ARBA" id="ARBA00004496"/>
    </source>
</evidence>
<feature type="domain" description="RecX third three-helical" evidence="7">
    <location>
        <begin position="106"/>
        <end position="149"/>
    </location>
</feature>
<dbReference type="InterPro" id="IPR003783">
    <property type="entry name" value="Regulatory_RecX"/>
</dbReference>
<accession>A0ABS1DSP2</accession>
<comment type="subcellular location">
    <subcellularLocation>
        <location evidence="1 5">Cytoplasm</location>
    </subcellularLocation>
</comment>
<dbReference type="Proteomes" id="UP001041814">
    <property type="component" value="Unassembled WGS sequence"/>
</dbReference>
<dbReference type="RefSeq" id="WP_200378506.1">
    <property type="nucleotide sequence ID" value="NZ_NRRU01000029.1"/>
</dbReference>
<protein>
    <recommendedName>
        <fullName evidence="3 5">Regulatory protein RecX</fullName>
    </recommendedName>
</protein>
<dbReference type="InterPro" id="IPR036388">
    <property type="entry name" value="WH-like_DNA-bd_sf"/>
</dbReference>
<organism evidence="8 9">
    <name type="scientific">Rubrivivax gelatinosus</name>
    <name type="common">Rhodocyclus gelatinosus</name>
    <name type="synonym">Rhodopseudomonas gelatinosa</name>
    <dbReference type="NCBI Taxonomy" id="28068"/>
    <lineage>
        <taxon>Bacteria</taxon>
        <taxon>Pseudomonadati</taxon>
        <taxon>Pseudomonadota</taxon>
        <taxon>Betaproteobacteria</taxon>
        <taxon>Burkholderiales</taxon>
        <taxon>Sphaerotilaceae</taxon>
        <taxon>Rubrivivax</taxon>
    </lineage>
</organism>
<evidence type="ECO:0000256" key="4">
    <source>
        <dbReference type="ARBA" id="ARBA00022490"/>
    </source>
</evidence>
<reference evidence="8" key="2">
    <citation type="journal article" date="2020" name="Microorganisms">
        <title>Osmotic Adaptation and Compatible Solute Biosynthesis of Phototrophic Bacteria as Revealed from Genome Analyses.</title>
        <authorList>
            <person name="Imhoff J.F."/>
            <person name="Rahn T."/>
            <person name="Kunzel S."/>
            <person name="Keller A."/>
            <person name="Neulinger S.C."/>
        </authorList>
    </citation>
    <scope>NUCLEOTIDE SEQUENCE</scope>
    <source>
        <strain evidence="8">IM 151</strain>
    </source>
</reference>
<evidence type="ECO:0000313" key="9">
    <source>
        <dbReference type="Proteomes" id="UP001041814"/>
    </source>
</evidence>
<name>A0ABS1DSP2_RUBGE</name>
<evidence type="ECO:0000256" key="5">
    <source>
        <dbReference type="HAMAP-Rule" id="MF_01114"/>
    </source>
</evidence>
<dbReference type="NCBIfam" id="NF001055">
    <property type="entry name" value="PRK00117.2-5"/>
    <property type="match status" value="1"/>
</dbReference>
<gene>
    <name evidence="5" type="primary">recX</name>
    <name evidence="8" type="ORF">CKO43_09620</name>
</gene>
<dbReference type="InterPro" id="IPR053924">
    <property type="entry name" value="RecX_HTH_2nd"/>
</dbReference>
<reference evidence="8" key="1">
    <citation type="submission" date="2017-08" db="EMBL/GenBank/DDBJ databases">
        <authorList>
            <person name="Imhoff J.F."/>
            <person name="Rahn T."/>
            <person name="Kuenzel S."/>
            <person name="Neulinger S.C."/>
        </authorList>
    </citation>
    <scope>NUCLEOTIDE SEQUENCE</scope>
    <source>
        <strain evidence="8">IM 151</strain>
    </source>
</reference>
<evidence type="ECO:0000259" key="7">
    <source>
        <dbReference type="Pfam" id="PF21981"/>
    </source>
</evidence>
<proteinExistence type="inferred from homology"/>
<dbReference type="HAMAP" id="MF_01114">
    <property type="entry name" value="RecX"/>
    <property type="match status" value="1"/>
</dbReference>
<dbReference type="EMBL" id="NRRU01000029">
    <property type="protein sequence ID" value="MBK1713037.1"/>
    <property type="molecule type" value="Genomic_DNA"/>
</dbReference>
<dbReference type="InterPro" id="IPR053925">
    <property type="entry name" value="RecX_HTH_3rd"/>
</dbReference>